<dbReference type="AlphaFoldDB" id="A0A553PLZ4"/>
<proteinExistence type="predicted"/>
<reference evidence="2 3" key="1">
    <citation type="journal article" date="2018" name="Nat. Ecol. Evol.">
        <title>Genomic signatures of mitonuclear coevolution across populations of Tigriopus californicus.</title>
        <authorList>
            <person name="Barreto F.S."/>
            <person name="Watson E.T."/>
            <person name="Lima T.G."/>
            <person name="Willett C.S."/>
            <person name="Edmands S."/>
            <person name="Li W."/>
            <person name="Burton R.S."/>
        </authorList>
    </citation>
    <scope>NUCLEOTIDE SEQUENCE [LARGE SCALE GENOMIC DNA]</scope>
    <source>
        <strain evidence="2 3">San Diego</strain>
    </source>
</reference>
<accession>A0A553PLZ4</accession>
<dbReference type="InterPro" id="IPR036691">
    <property type="entry name" value="Endo/exonu/phosph_ase_sf"/>
</dbReference>
<feature type="compositionally biased region" description="Acidic residues" evidence="1">
    <location>
        <begin position="352"/>
        <end position="367"/>
    </location>
</feature>
<dbReference type="EMBL" id="VCGU01000003">
    <property type="protein sequence ID" value="TRY78703.1"/>
    <property type="molecule type" value="Genomic_DNA"/>
</dbReference>
<protein>
    <recommendedName>
        <fullName evidence="4">Endonuclease/exonuclease/phosphatase domain-containing protein</fullName>
    </recommendedName>
</protein>
<dbReference type="SUPFAM" id="SSF56219">
    <property type="entry name" value="DNase I-like"/>
    <property type="match status" value="1"/>
</dbReference>
<evidence type="ECO:0000313" key="2">
    <source>
        <dbReference type="EMBL" id="TRY78703.1"/>
    </source>
</evidence>
<feature type="region of interest" description="Disordered" evidence="1">
    <location>
        <begin position="1"/>
        <end position="63"/>
    </location>
</feature>
<sequence>MVRNRYQPVGGNYATEAEKSQRREERREPASNGHKSYVHSSTRAERQDPNSRFFANPQDRYNRSGKTRLVDDLLSQDNNEPQPAQREVSLINMNLNGKSVMGLTPKYKIRMIEEFLKSFPDVLFFQDAIDLVDLVPVLEDVSDKKLESYFQLANIDEKDRSDIHADVPTASRSMTGIAWNKEKYDGTPLQLEDDRLVEHVDWLKRHDLTIVKLDALQQEGAKEQLPSFVAISWHGSDYSTPLRQRIQQCEELFKFLERMRSNIRKIPILIGGDFNMDMKSFDTEKYPDLMVAPFRPASGAKVKDIKNTFLVTMDSLKITETGYKQHHPEIFSSPFITAKMRQLEQNQSSSDNDLEDSLEQEDQQLNC</sequence>
<evidence type="ECO:0000313" key="3">
    <source>
        <dbReference type="Proteomes" id="UP000318571"/>
    </source>
</evidence>
<feature type="region of interest" description="Disordered" evidence="1">
    <location>
        <begin position="344"/>
        <end position="367"/>
    </location>
</feature>
<keyword evidence="3" id="KW-1185">Reference proteome</keyword>
<evidence type="ECO:0000256" key="1">
    <source>
        <dbReference type="SAM" id="MobiDB-lite"/>
    </source>
</evidence>
<evidence type="ECO:0008006" key="4">
    <source>
        <dbReference type="Google" id="ProtNLM"/>
    </source>
</evidence>
<comment type="caution">
    <text evidence="2">The sequence shown here is derived from an EMBL/GenBank/DDBJ whole genome shotgun (WGS) entry which is preliminary data.</text>
</comment>
<dbReference type="Proteomes" id="UP000318571">
    <property type="component" value="Chromosome 11"/>
</dbReference>
<gene>
    <name evidence="2" type="ORF">TCAL_14425</name>
</gene>
<feature type="compositionally biased region" description="Basic and acidic residues" evidence="1">
    <location>
        <begin position="16"/>
        <end position="29"/>
    </location>
</feature>
<organism evidence="2 3">
    <name type="scientific">Tigriopus californicus</name>
    <name type="common">Marine copepod</name>
    <dbReference type="NCBI Taxonomy" id="6832"/>
    <lineage>
        <taxon>Eukaryota</taxon>
        <taxon>Metazoa</taxon>
        <taxon>Ecdysozoa</taxon>
        <taxon>Arthropoda</taxon>
        <taxon>Crustacea</taxon>
        <taxon>Multicrustacea</taxon>
        <taxon>Hexanauplia</taxon>
        <taxon>Copepoda</taxon>
        <taxon>Harpacticoida</taxon>
        <taxon>Harpacticidae</taxon>
        <taxon>Tigriopus</taxon>
    </lineage>
</organism>
<name>A0A553PLZ4_TIGCA</name>
<dbReference type="Gene3D" id="3.60.10.10">
    <property type="entry name" value="Endonuclease/exonuclease/phosphatase"/>
    <property type="match status" value="1"/>
</dbReference>